<dbReference type="AlphaFoldDB" id="C9RF59"/>
<proteinExistence type="predicted"/>
<keyword evidence="2" id="KW-0449">Lipoprotein</keyword>
<dbReference type="InterPro" id="IPR052944">
    <property type="entry name" value="Sporulation_related"/>
</dbReference>
<dbReference type="KEGG" id="mvu:Metvu_0346"/>
<name>C9RF59_METVM</name>
<dbReference type="SUPFAM" id="SSF89392">
    <property type="entry name" value="Prokaryotic lipoproteins and lipoprotein localization factors"/>
    <property type="match status" value="1"/>
</dbReference>
<dbReference type="HOGENOM" id="CLU_040882_2_0_2"/>
<organism evidence="2 3">
    <name type="scientific">Methanocaldococcus vulcanius (strain ATCC 700851 / DSM 12094 / M7)</name>
    <name type="common">Methanococcus vulcanius</name>
    <dbReference type="NCBI Taxonomy" id="579137"/>
    <lineage>
        <taxon>Archaea</taxon>
        <taxon>Methanobacteriati</taxon>
        <taxon>Methanobacteriota</taxon>
        <taxon>Methanomada group</taxon>
        <taxon>Methanococci</taxon>
        <taxon>Methanococcales</taxon>
        <taxon>Methanocaldococcaceae</taxon>
        <taxon>Methanocaldococcus</taxon>
    </lineage>
</organism>
<reference evidence="2" key="1">
    <citation type="submission" date="2009-10" db="EMBL/GenBank/DDBJ databases">
        <title>Complete sequence of chromosome of Methanocaldococcus vulcanius M7.</title>
        <authorList>
            <consortium name="US DOE Joint Genome Institute"/>
            <person name="Lucas S."/>
            <person name="Copeland A."/>
            <person name="Lapidus A."/>
            <person name="Glavina del Rio T."/>
            <person name="Dalin E."/>
            <person name="Tice H."/>
            <person name="Bruce D."/>
            <person name="Goodwin L."/>
            <person name="Pitluck S."/>
            <person name="Lcollab F.I."/>
            <person name="Brettin T."/>
            <person name="Detter J.C."/>
            <person name="Han C."/>
            <person name="Tapia R."/>
            <person name="Kuske C.R."/>
            <person name="Schmutz J."/>
            <person name="Larimer F."/>
            <person name="Land M."/>
            <person name="Hauser L."/>
            <person name="Kyrpides N."/>
            <person name="Ovchinikova G."/>
            <person name="Sieprawska-Lupa M."/>
            <person name="Whitman W.B."/>
            <person name="Woyke T."/>
        </authorList>
    </citation>
    <scope>NUCLEOTIDE SEQUENCE [LARGE SCALE GENOMIC DNA]</scope>
    <source>
        <strain evidence="2">M7</strain>
    </source>
</reference>
<sequence>MKYKYIMLCLFLIVGIFFAGCTQQMNADEIAKKMQEKYDAMKSMEADVVITTNMMGQTETMQYEYAFEKPNKFYMENNKMLMVFNGKTYYMYDKIKNQYTKMDVNGDTSNIFNPDYGKFIKSMLDKFNVSYVGEKTYDGRKCYVLELISKENPEEKMTMYVDEEYWQPLKIEMNGLTIEYKNVKFNVDIPNDKFNFVPPKGAKLVGSGSMTTSKNIDEVQKDVSFKILVPKYTAGLELQNAMATKQNTDNKTEETVVLTYGKKGEVNIYEVKSKTPLIIPENYNNTITLKNGVKAILTSRNTVNMMMFEYSGVKVVITGTLNKDELIKMANSMIV</sequence>
<dbReference type="PANTHER" id="PTHR37507">
    <property type="entry name" value="SPORULATION PROTEIN YDCC"/>
    <property type="match status" value="1"/>
</dbReference>
<accession>C9RF59</accession>
<evidence type="ECO:0000313" key="2">
    <source>
        <dbReference type="EMBL" id="ACX72211.1"/>
    </source>
</evidence>
<dbReference type="STRING" id="579137.Metvu_0346"/>
<evidence type="ECO:0000259" key="1">
    <source>
        <dbReference type="Pfam" id="PF14285"/>
    </source>
</evidence>
<dbReference type="PANTHER" id="PTHR37507:SF2">
    <property type="entry name" value="SPORULATION PROTEIN YDCC"/>
    <property type="match status" value="1"/>
</dbReference>
<dbReference type="Gene3D" id="2.50.20.10">
    <property type="entry name" value="Lipoprotein localisation LolA/LolB/LppX"/>
    <property type="match status" value="1"/>
</dbReference>
<feature type="domain" description="DUF4367" evidence="1">
    <location>
        <begin position="243"/>
        <end position="333"/>
    </location>
</feature>
<dbReference type="InterPro" id="IPR025377">
    <property type="entry name" value="DUF4367"/>
</dbReference>
<gene>
    <name evidence="2" type="ordered locus">Metvu_0346</name>
</gene>
<dbReference type="OrthoDB" id="137725at2157"/>
<dbReference type="GeneID" id="8512677"/>
<dbReference type="EMBL" id="CP001787">
    <property type="protein sequence ID" value="ACX72211.1"/>
    <property type="molecule type" value="Genomic_DNA"/>
</dbReference>
<dbReference type="eggNOG" id="arCOG02470">
    <property type="taxonomic scope" value="Archaea"/>
</dbReference>
<dbReference type="CDD" id="cd16329">
    <property type="entry name" value="LolA_like"/>
    <property type="match status" value="1"/>
</dbReference>
<evidence type="ECO:0000313" key="3">
    <source>
        <dbReference type="Proteomes" id="UP000002063"/>
    </source>
</evidence>
<dbReference type="Pfam" id="PF14285">
    <property type="entry name" value="DUF4367"/>
    <property type="match status" value="1"/>
</dbReference>
<dbReference type="Proteomes" id="UP000002063">
    <property type="component" value="Chromosome"/>
</dbReference>
<protein>
    <submittedName>
        <fullName evidence="2">Outer membrane lipoprotein carrier protein LolA</fullName>
    </submittedName>
</protein>
<dbReference type="InterPro" id="IPR029046">
    <property type="entry name" value="LolA/LolB/LppX"/>
</dbReference>
<keyword evidence="3" id="KW-1185">Reference proteome</keyword>
<dbReference type="RefSeq" id="WP_012819755.1">
    <property type="nucleotide sequence ID" value="NC_013407.1"/>
</dbReference>
<dbReference type="PROSITE" id="PS51257">
    <property type="entry name" value="PROKAR_LIPOPROTEIN"/>
    <property type="match status" value="1"/>
</dbReference>